<dbReference type="Proteomes" id="UP000223559">
    <property type="component" value="Chromosome"/>
</dbReference>
<evidence type="ECO:0000313" key="2">
    <source>
        <dbReference type="EMBL" id="ATO44748.1"/>
    </source>
</evidence>
<gene>
    <name evidence="2" type="ORF">LC20004_12920</name>
</gene>
<evidence type="ECO:0000313" key="3">
    <source>
        <dbReference type="Proteomes" id="UP000223559"/>
    </source>
</evidence>
<keyword evidence="1" id="KW-0472">Membrane</keyword>
<dbReference type="RefSeq" id="WP_010012689.1">
    <property type="nucleotide sequence ID" value="NZ_AEOS01000078.1"/>
</dbReference>
<dbReference type="EMBL" id="CP017697">
    <property type="protein sequence ID" value="ATO44748.1"/>
    <property type="molecule type" value="Genomic_DNA"/>
</dbReference>
<keyword evidence="3" id="KW-1185">Reference proteome</keyword>
<name>A0A2D1KRI2_9LACO</name>
<keyword evidence="1" id="KW-0812">Transmembrane</keyword>
<reference evidence="2 3" key="1">
    <citation type="submission" date="2016-10" db="EMBL/GenBank/DDBJ databases">
        <title>The whole genome sequencing and assembly of L. cotyniformis subsp. torquens DSM 20004 strain.</title>
        <authorList>
            <person name="Park M.-K."/>
            <person name="Lee Y.-J."/>
            <person name="Yi H."/>
            <person name="Bahn Y.-S."/>
            <person name="Kim J.F."/>
            <person name="Lee D.-W."/>
        </authorList>
    </citation>
    <scope>NUCLEOTIDE SEQUENCE [LARGE SCALE GENOMIC DNA]</scope>
    <source>
        <strain evidence="2 3">DSM 20004</strain>
    </source>
</reference>
<protein>
    <recommendedName>
        <fullName evidence="4">Tim44-like domain-containing protein</fullName>
    </recommendedName>
</protein>
<feature type="transmembrane region" description="Helical" evidence="1">
    <location>
        <begin position="48"/>
        <end position="65"/>
    </location>
</feature>
<evidence type="ECO:0008006" key="4">
    <source>
        <dbReference type="Google" id="ProtNLM"/>
    </source>
</evidence>
<dbReference type="KEGG" id="lcy:LC20004_12920"/>
<sequence length="205" mass="23180">MHKVKWYGVSVVLLLLSNTTPVWARFGGGHGGGASGVSGYSRGAPNWLAWLGLLILIGVILKAPWHLPHRYQRVTVAERQAITQLFQRYQAAWASGDIGALRPEMAALAYTKNEARLAKLTARGKREIIKNIRVRRVVVQRDQQNARVRTYRISGTMVDVVVDTTAYAHARTRWHRATYFKDEWTIDFGFANELRVMAIKPLLTI</sequence>
<organism evidence="2 3">
    <name type="scientific">Loigolactobacillus coryniformis subsp. torquens DSM 20004 = KCTC 3535</name>
    <dbReference type="NCBI Taxonomy" id="1423822"/>
    <lineage>
        <taxon>Bacteria</taxon>
        <taxon>Bacillati</taxon>
        <taxon>Bacillota</taxon>
        <taxon>Bacilli</taxon>
        <taxon>Lactobacillales</taxon>
        <taxon>Lactobacillaceae</taxon>
        <taxon>Loigolactobacillus</taxon>
    </lineage>
</organism>
<accession>A0A2D1KRI2</accession>
<keyword evidence="1" id="KW-1133">Transmembrane helix</keyword>
<evidence type="ECO:0000256" key="1">
    <source>
        <dbReference type="SAM" id="Phobius"/>
    </source>
</evidence>
<dbReference type="AlphaFoldDB" id="A0A2D1KRI2"/>
<proteinExistence type="predicted"/>